<reference evidence="2" key="1">
    <citation type="journal article" date="2019" name="Int. J. Syst. Evol. Microbiol.">
        <title>The Global Catalogue of Microorganisms (GCM) 10K type strain sequencing project: providing services to taxonomists for standard genome sequencing and annotation.</title>
        <authorList>
            <consortium name="The Broad Institute Genomics Platform"/>
            <consortium name="The Broad Institute Genome Sequencing Center for Infectious Disease"/>
            <person name="Wu L."/>
            <person name="Ma J."/>
        </authorList>
    </citation>
    <scope>NUCLEOTIDE SEQUENCE [LARGE SCALE GENOMIC DNA]</scope>
    <source>
        <strain evidence="2">CGMCC 1.15439</strain>
    </source>
</reference>
<proteinExistence type="predicted"/>
<dbReference type="Proteomes" id="UP000620046">
    <property type="component" value="Unassembled WGS sequence"/>
</dbReference>
<dbReference type="EMBL" id="BMJA01000001">
    <property type="protein sequence ID" value="GGA19743.1"/>
    <property type="molecule type" value="Genomic_DNA"/>
</dbReference>
<organism evidence="1 2">
    <name type="scientific">Dyella nitratireducens</name>
    <dbReference type="NCBI Taxonomy" id="1849580"/>
    <lineage>
        <taxon>Bacteria</taxon>
        <taxon>Pseudomonadati</taxon>
        <taxon>Pseudomonadota</taxon>
        <taxon>Gammaproteobacteria</taxon>
        <taxon>Lysobacterales</taxon>
        <taxon>Rhodanobacteraceae</taxon>
        <taxon>Dyella</taxon>
    </lineage>
</organism>
<evidence type="ECO:0000313" key="1">
    <source>
        <dbReference type="EMBL" id="GGA19743.1"/>
    </source>
</evidence>
<sequence>MSMPSISNTLPPSVSGRFAIHDSQYKKELRSSPASTPAVSTDSSAAAAEPMASAIAAALTQLGLVPTANVAGSDNTATASDAAFASLPLQQKVSPQIQQYRNMASAFSGLAQALSDSSSSTPSAVNGAGNLTSVFQSLWTSLGSSSGMAPDASSGTMPSLPSFLGSLARNLSESGVTGLRGVFIDTVA</sequence>
<comment type="caution">
    <text evidence="1">The sequence shown here is derived from an EMBL/GenBank/DDBJ whole genome shotgun (WGS) entry which is preliminary data.</text>
</comment>
<evidence type="ECO:0000313" key="2">
    <source>
        <dbReference type="Proteomes" id="UP000620046"/>
    </source>
</evidence>
<dbReference type="RefSeq" id="WP_188792656.1">
    <property type="nucleotide sequence ID" value="NZ_BMJA01000001.1"/>
</dbReference>
<name>A0ABQ1FLQ0_9GAMM</name>
<gene>
    <name evidence="1" type="ORF">GCM10010981_04680</name>
</gene>
<protein>
    <submittedName>
        <fullName evidence="1">Uncharacterized protein</fullName>
    </submittedName>
</protein>
<accession>A0ABQ1FLQ0</accession>
<keyword evidence="2" id="KW-1185">Reference proteome</keyword>